<dbReference type="EMBL" id="CAAALY010024603">
    <property type="protein sequence ID" value="VEL15438.1"/>
    <property type="molecule type" value="Genomic_DNA"/>
</dbReference>
<keyword evidence="2" id="KW-1185">Reference proteome</keyword>
<sequence length="116" mass="12901">MAAIVSVSFAGSTSMRRTGEIEALDLPFRRFAAGNTSESYTNMAFRYSSPKLCFSTRHRQTHHQKTTGGEASQLAGLVTKTRCKGLVAPSRLWTRLSGQTVWMNQHIVLRDHDKTG</sequence>
<dbReference type="AlphaFoldDB" id="A0A3S5CET9"/>
<comment type="caution">
    <text evidence="1">The sequence shown here is derived from an EMBL/GenBank/DDBJ whole genome shotgun (WGS) entry which is preliminary data.</text>
</comment>
<dbReference type="Proteomes" id="UP000784294">
    <property type="component" value="Unassembled WGS sequence"/>
</dbReference>
<reference evidence="1" key="1">
    <citation type="submission" date="2018-11" db="EMBL/GenBank/DDBJ databases">
        <authorList>
            <consortium name="Pathogen Informatics"/>
        </authorList>
    </citation>
    <scope>NUCLEOTIDE SEQUENCE</scope>
</reference>
<organism evidence="1 2">
    <name type="scientific">Protopolystoma xenopodis</name>
    <dbReference type="NCBI Taxonomy" id="117903"/>
    <lineage>
        <taxon>Eukaryota</taxon>
        <taxon>Metazoa</taxon>
        <taxon>Spiralia</taxon>
        <taxon>Lophotrochozoa</taxon>
        <taxon>Platyhelminthes</taxon>
        <taxon>Monogenea</taxon>
        <taxon>Polyopisthocotylea</taxon>
        <taxon>Polystomatidea</taxon>
        <taxon>Polystomatidae</taxon>
        <taxon>Protopolystoma</taxon>
    </lineage>
</organism>
<name>A0A3S5CET9_9PLAT</name>
<protein>
    <submittedName>
        <fullName evidence="1">Uncharacterized protein</fullName>
    </submittedName>
</protein>
<evidence type="ECO:0000313" key="2">
    <source>
        <dbReference type="Proteomes" id="UP000784294"/>
    </source>
</evidence>
<accession>A0A3S5CET9</accession>
<proteinExistence type="predicted"/>
<gene>
    <name evidence="1" type="ORF">PXEA_LOCUS8878</name>
</gene>
<evidence type="ECO:0000313" key="1">
    <source>
        <dbReference type="EMBL" id="VEL15438.1"/>
    </source>
</evidence>